<evidence type="ECO:0000313" key="4">
    <source>
        <dbReference type="EMBL" id="RZI45854.1"/>
    </source>
</evidence>
<dbReference type="InterPro" id="IPR043129">
    <property type="entry name" value="ATPase_NBD"/>
</dbReference>
<accession>A0A4Q7DIP1</accession>
<dbReference type="InterPro" id="IPR013126">
    <property type="entry name" value="Hsp_70_fam"/>
</dbReference>
<protein>
    <submittedName>
        <fullName evidence="4">Fe-S protein assembly chaperone HscA</fullName>
    </submittedName>
</protein>
<dbReference type="Gene3D" id="2.60.34.10">
    <property type="entry name" value="Substrate Binding Domain Of DNAk, Chain A, domain 1"/>
    <property type="match status" value="1"/>
</dbReference>
<dbReference type="FunFam" id="3.30.420.40:FF:000545">
    <property type="entry name" value="Endoplasmic reticulum chaperone BiP"/>
    <property type="match status" value="1"/>
</dbReference>
<evidence type="ECO:0000256" key="3">
    <source>
        <dbReference type="ARBA" id="ARBA00022840"/>
    </source>
</evidence>
<reference evidence="4 5" key="1">
    <citation type="submission" date="2018-10" db="EMBL/GenBank/DDBJ databases">
        <title>An updated phylogeny of the Alphaproteobacteria reveals that the parasitic Rickettsiales and Holosporales have independent origins.</title>
        <authorList>
            <person name="Munoz-Gomez S.A."/>
            <person name="Hess S."/>
            <person name="Burger G."/>
            <person name="Lang B.F."/>
            <person name="Susko E."/>
            <person name="Slamovits C.H."/>
            <person name="Roger A.J."/>
        </authorList>
    </citation>
    <scope>NUCLEOTIDE SEQUENCE [LARGE SCALE GENOMIC DNA]</scope>
    <source>
        <strain evidence="4">HOLO01</strain>
    </source>
</reference>
<name>A0A4Q7DIP1_9PROT</name>
<comment type="caution">
    <text evidence="4">The sequence shown here is derived from an EMBL/GenBank/DDBJ whole genome shotgun (WGS) entry which is preliminary data.</text>
</comment>
<dbReference type="AlphaFoldDB" id="A0A4Q7DIP1"/>
<dbReference type="InterPro" id="IPR029047">
    <property type="entry name" value="HSP70_peptide-bd_sf"/>
</dbReference>
<gene>
    <name evidence="4" type="ORF">EQU50_05315</name>
</gene>
<keyword evidence="3" id="KW-0067">ATP-binding</keyword>
<dbReference type="RefSeq" id="WP_130154106.1">
    <property type="nucleotide sequence ID" value="NZ_SCFB01000006.1"/>
</dbReference>
<dbReference type="Gene3D" id="3.90.640.10">
    <property type="entry name" value="Actin, Chain A, domain 4"/>
    <property type="match status" value="2"/>
</dbReference>
<dbReference type="Pfam" id="PF00012">
    <property type="entry name" value="HSP70"/>
    <property type="match status" value="2"/>
</dbReference>
<evidence type="ECO:0000256" key="1">
    <source>
        <dbReference type="ARBA" id="ARBA00007381"/>
    </source>
</evidence>
<evidence type="ECO:0000313" key="5">
    <source>
        <dbReference type="Proteomes" id="UP000293550"/>
    </source>
</evidence>
<dbReference type="EMBL" id="SCFB01000006">
    <property type="protein sequence ID" value="RZI45854.1"/>
    <property type="molecule type" value="Genomic_DNA"/>
</dbReference>
<dbReference type="GO" id="GO:0140662">
    <property type="term" value="F:ATP-dependent protein folding chaperone"/>
    <property type="evidence" value="ECO:0007669"/>
    <property type="project" value="InterPro"/>
</dbReference>
<dbReference type="PANTHER" id="PTHR19375">
    <property type="entry name" value="HEAT SHOCK PROTEIN 70KDA"/>
    <property type="match status" value="1"/>
</dbReference>
<dbReference type="GO" id="GO:0005524">
    <property type="term" value="F:ATP binding"/>
    <property type="evidence" value="ECO:0007669"/>
    <property type="project" value="UniProtKB-KW"/>
</dbReference>
<dbReference type="PROSITE" id="PS00329">
    <property type="entry name" value="HSP70_2"/>
    <property type="match status" value="1"/>
</dbReference>
<dbReference type="Proteomes" id="UP000293550">
    <property type="component" value="Unassembled WGS sequence"/>
</dbReference>
<dbReference type="SUPFAM" id="SSF100920">
    <property type="entry name" value="Heat shock protein 70kD (HSP70), peptide-binding domain"/>
    <property type="match status" value="1"/>
</dbReference>
<evidence type="ECO:0000256" key="2">
    <source>
        <dbReference type="ARBA" id="ARBA00022741"/>
    </source>
</evidence>
<dbReference type="PRINTS" id="PR00301">
    <property type="entry name" value="HEATSHOCK70"/>
</dbReference>
<sequence>MFIQIQEPDTLSGPDKSGAAIGIDLGTTHTVVAFVENGIPKTLDLGNGPLLPSVVTYGSGDQTIKFSSFKRHMEEPSLKIKGLKTPVELSGKILQHAKETAEKILGFPVHQAVITVPAYFDDTARQATKDAAHLAGLKVLRLINEPTAAALSYGLDHGVEGIYAIYDLGGGTFDISLLKMTKGVFQVLATAGDTHLGGDDIDQAIVEYWQKGGDSSASLNAARLAKENLTLTPDQLDPLTKPFIDRTLAICQQALSDANLNVKDIKGVVLVGGSTRLRAVRQAVEAFFESTPLTNLDPDQVVALGAALQAHALTQGGDTLLLDVTPLSLGIETMGGLVEKIIPRNTPIPAVISQEFTTYQPGQTAIKIHVIQGDRELVTDCRSLAEFILEGIPPLPAGVARIEVTFSLDADGLLTVKAQEKTTEIYQTVTVKPSYGLTLEDLETMLQQSFLCGEEDLQKRLAIESQLRPVRNL</sequence>
<dbReference type="OrthoDB" id="9766019at2"/>
<keyword evidence="5" id="KW-1185">Reference proteome</keyword>
<comment type="similarity">
    <text evidence="1">Belongs to the heat shock protein 70 family.</text>
</comment>
<organism evidence="4 5">
    <name type="scientific">Candidatus Finniella inopinata</name>
    <dbReference type="NCBI Taxonomy" id="1696036"/>
    <lineage>
        <taxon>Bacteria</taxon>
        <taxon>Pseudomonadati</taxon>
        <taxon>Pseudomonadota</taxon>
        <taxon>Alphaproteobacteria</taxon>
        <taxon>Holosporales</taxon>
        <taxon>Candidatus Paracaedibacteraceae</taxon>
        <taxon>Candidatus Finniella</taxon>
    </lineage>
</organism>
<proteinExistence type="inferred from homology"/>
<dbReference type="SUPFAM" id="SSF53067">
    <property type="entry name" value="Actin-like ATPase domain"/>
    <property type="match status" value="1"/>
</dbReference>
<dbReference type="InterPro" id="IPR018181">
    <property type="entry name" value="Heat_shock_70_CS"/>
</dbReference>
<keyword evidence="2" id="KW-0547">Nucleotide-binding</keyword>
<dbReference type="Gene3D" id="3.30.420.40">
    <property type="match status" value="5"/>
</dbReference>